<comment type="function">
    <text evidence="1 10">Seems to be required for the assembly of the photosystem I complex.</text>
</comment>
<protein>
    <recommendedName>
        <fullName evidence="3 10">Photosystem I assembly protein Ycf4</fullName>
    </recommendedName>
</protein>
<keyword evidence="8 10" id="KW-0472">Membrane</keyword>
<keyword evidence="6 10" id="KW-1133">Transmembrane helix</keyword>
<evidence type="ECO:0000256" key="10">
    <source>
        <dbReference type="HAMAP-Rule" id="MF_00437"/>
    </source>
</evidence>
<dbReference type="AlphaFoldDB" id="A0A1Y9TL95"/>
<accession>A0A1Y9TL95</accession>
<reference evidence="11" key="1">
    <citation type="submission" date="2017-03" db="EMBL/GenBank/DDBJ databases">
        <title>The new red algal subphylum Proteorhodophytina comprises the largest and most divergent plastid genomes known.</title>
        <authorList>
            <person name="Munoz-Gomez S.A."/>
            <person name="Mejia-Franco F.G."/>
            <person name="Durnin K."/>
            <person name="Morgan C."/>
            <person name="Grisdale C.J."/>
            <person name="Archibald J.M."/>
            <person name="Slamovits C.H."/>
        </authorList>
    </citation>
    <scope>NUCLEOTIDE SEQUENCE</scope>
    <source>
        <strain evidence="11">UTEX LB2854</strain>
    </source>
</reference>
<keyword evidence="5 10" id="KW-0812">Transmembrane</keyword>
<geneLocation type="chloroplast" evidence="11"/>
<dbReference type="NCBIfam" id="NF002712">
    <property type="entry name" value="PRK02542.1"/>
    <property type="match status" value="1"/>
</dbReference>
<dbReference type="EMBL" id="KY709207">
    <property type="protein sequence ID" value="ARO90342.1"/>
    <property type="molecule type" value="Genomic_DNA"/>
</dbReference>
<evidence type="ECO:0000256" key="6">
    <source>
        <dbReference type="ARBA" id="ARBA00022989"/>
    </source>
</evidence>
<comment type="subcellular location">
    <subcellularLocation>
        <location evidence="9">Plastid thylakoid membrane</location>
        <topology evidence="9">Multi-pass membrane protein</topology>
    </subcellularLocation>
    <subcellularLocation>
        <location evidence="10">Plastid</location>
        <location evidence="10">Chloroplast thylakoid membrane</location>
        <topology evidence="10">Multi-pass membrane protein</topology>
    </subcellularLocation>
</comment>
<evidence type="ECO:0000256" key="1">
    <source>
        <dbReference type="ARBA" id="ARBA00002862"/>
    </source>
</evidence>
<dbReference type="Pfam" id="PF02392">
    <property type="entry name" value="Ycf4"/>
    <property type="match status" value="1"/>
</dbReference>
<feature type="transmembrane region" description="Helical" evidence="10">
    <location>
        <begin position="27"/>
        <end position="48"/>
    </location>
</feature>
<dbReference type="PANTHER" id="PTHR33288">
    <property type="match status" value="1"/>
</dbReference>
<gene>
    <name evidence="10 11" type="primary">ycf4</name>
</gene>
<keyword evidence="7 10" id="KW-0793">Thylakoid</keyword>
<evidence type="ECO:0000256" key="7">
    <source>
        <dbReference type="ARBA" id="ARBA00023078"/>
    </source>
</evidence>
<dbReference type="GO" id="GO:0015979">
    <property type="term" value="P:photosynthesis"/>
    <property type="evidence" value="ECO:0007669"/>
    <property type="project" value="UniProtKB-UniRule"/>
</dbReference>
<comment type="similarity">
    <text evidence="2 10">Belongs to the Ycf4 family.</text>
</comment>
<dbReference type="GO" id="GO:0009535">
    <property type="term" value="C:chloroplast thylakoid membrane"/>
    <property type="evidence" value="ECO:0007669"/>
    <property type="project" value="UniProtKB-SubCell"/>
</dbReference>
<dbReference type="InterPro" id="IPR003359">
    <property type="entry name" value="PSI_Ycf4_assembly"/>
</dbReference>
<name>A0A1Y9TL95_9RHOD</name>
<evidence type="ECO:0000256" key="5">
    <source>
        <dbReference type="ARBA" id="ARBA00022692"/>
    </source>
</evidence>
<keyword evidence="11" id="KW-0150">Chloroplast</keyword>
<feature type="transmembrane region" description="Helical" evidence="10">
    <location>
        <begin position="68"/>
        <end position="93"/>
    </location>
</feature>
<evidence type="ECO:0000256" key="3">
    <source>
        <dbReference type="ARBA" id="ARBA00015395"/>
    </source>
</evidence>
<evidence type="ECO:0000256" key="4">
    <source>
        <dbReference type="ARBA" id="ARBA00022531"/>
    </source>
</evidence>
<organism evidence="11">
    <name type="scientific">Bangiopsis subsimplex</name>
    <dbReference type="NCBI Taxonomy" id="139980"/>
    <lineage>
        <taxon>Eukaryota</taxon>
        <taxon>Rhodophyta</taxon>
        <taxon>Stylonematophyceae</taxon>
        <taxon>Stylonematales</taxon>
        <taxon>Stylonemataceae</taxon>
        <taxon>Bangiopsis</taxon>
    </lineage>
</organism>
<sequence length="189" mass="21564">MNLNTKGNSLFMVYKNVIQGSRRFSNYWWATVILLGGIGFVLSGLSSYTKINLIPFAQPTELLFIPQGIIMTFYGTIGLYIGIFLWLTIIWDIGSGYNEFNKQSGDICIYRKGFPGKNRQITLNYRFKDVQSIIIDIKEGLNPKRQIYLKLKNRTEIPLTRVGQPLSLSEIEIQAIELAKFLGVIIENT</sequence>
<evidence type="ECO:0000256" key="9">
    <source>
        <dbReference type="ARBA" id="ARBA00046286"/>
    </source>
</evidence>
<dbReference type="HAMAP" id="MF_00437">
    <property type="entry name" value="Ycf4"/>
    <property type="match status" value="1"/>
</dbReference>
<proteinExistence type="inferred from homology"/>
<dbReference type="PANTHER" id="PTHR33288:SF4">
    <property type="entry name" value="PHOTOSYSTEM I ASSEMBLY PROTEIN YCF4"/>
    <property type="match status" value="1"/>
</dbReference>
<evidence type="ECO:0000256" key="8">
    <source>
        <dbReference type="ARBA" id="ARBA00023136"/>
    </source>
</evidence>
<evidence type="ECO:0000256" key="2">
    <source>
        <dbReference type="ARBA" id="ARBA00008198"/>
    </source>
</evidence>
<keyword evidence="11" id="KW-0934">Plastid</keyword>
<dbReference type="GO" id="GO:0009522">
    <property type="term" value="C:photosystem I"/>
    <property type="evidence" value="ECO:0007669"/>
    <property type="project" value="InterPro"/>
</dbReference>
<evidence type="ECO:0000313" key="11">
    <source>
        <dbReference type="EMBL" id="ARO90342.1"/>
    </source>
</evidence>
<keyword evidence="4 10" id="KW-0602">Photosynthesis</keyword>